<dbReference type="InterPro" id="IPR005145">
    <property type="entry name" value="Sua5_C"/>
</dbReference>
<feature type="binding site" evidence="14">
    <location>
        <position position="148"/>
    </location>
    <ligand>
        <name>ATP</name>
        <dbReference type="ChEBI" id="CHEBI:30616"/>
    </ligand>
</feature>
<evidence type="ECO:0000256" key="9">
    <source>
        <dbReference type="ARBA" id="ARBA00022741"/>
    </source>
</evidence>
<feature type="binding site" evidence="14">
    <location>
        <position position="138"/>
    </location>
    <ligand>
        <name>L-threonine</name>
        <dbReference type="ChEBI" id="CHEBI:57926"/>
    </ligand>
</feature>
<dbReference type="PANTHER" id="PTHR17490">
    <property type="entry name" value="SUA5"/>
    <property type="match status" value="1"/>
</dbReference>
<dbReference type="InterPro" id="IPR050156">
    <property type="entry name" value="TC-AMP_synthase_SUA5"/>
</dbReference>
<evidence type="ECO:0000256" key="4">
    <source>
        <dbReference type="ARBA" id="ARBA00015492"/>
    </source>
</evidence>
<dbReference type="Gene3D" id="3.90.870.10">
    <property type="entry name" value="DHBP synthase"/>
    <property type="match status" value="1"/>
</dbReference>
<evidence type="ECO:0000256" key="12">
    <source>
        <dbReference type="ARBA" id="ARBA00048366"/>
    </source>
</evidence>
<dbReference type="SUPFAM" id="SSF55821">
    <property type="entry name" value="YrdC/RibB"/>
    <property type="match status" value="1"/>
</dbReference>
<keyword evidence="17" id="KW-1185">Reference proteome</keyword>
<dbReference type="GO" id="GO:0000049">
    <property type="term" value="F:tRNA binding"/>
    <property type="evidence" value="ECO:0007669"/>
    <property type="project" value="TreeGrafter"/>
</dbReference>
<evidence type="ECO:0000256" key="2">
    <source>
        <dbReference type="ARBA" id="ARBA00007663"/>
    </source>
</evidence>
<dbReference type="GO" id="GO:0008033">
    <property type="term" value="P:tRNA processing"/>
    <property type="evidence" value="ECO:0007669"/>
    <property type="project" value="UniProtKB-KW"/>
</dbReference>
<feature type="binding site" evidence="14">
    <location>
        <position position="54"/>
    </location>
    <ligand>
        <name>ATP</name>
        <dbReference type="ChEBI" id="CHEBI:30616"/>
    </ligand>
</feature>
<gene>
    <name evidence="16" type="ORF">EOI86_24000</name>
</gene>
<evidence type="ECO:0000256" key="13">
    <source>
        <dbReference type="PIRNR" id="PIRNR004930"/>
    </source>
</evidence>
<dbReference type="PANTHER" id="PTHR17490:SF16">
    <property type="entry name" value="THREONYLCARBAMOYL-AMP SYNTHASE"/>
    <property type="match status" value="1"/>
</dbReference>
<evidence type="ECO:0000313" key="16">
    <source>
        <dbReference type="EMBL" id="RVU34293.1"/>
    </source>
</evidence>
<dbReference type="InterPro" id="IPR010923">
    <property type="entry name" value="T(6)A37_SUA5"/>
</dbReference>
<feature type="binding site" evidence="14">
    <location>
        <position position="178"/>
    </location>
    <ligand>
        <name>L-threonine</name>
        <dbReference type="ChEBI" id="CHEBI:57926"/>
    </ligand>
</feature>
<comment type="function">
    <text evidence="13">Required for the formation of a threonylcarbamoyl group on adenosine at position 37 (t(6)A37) in tRNAs that read codons beginning with adenine.</text>
</comment>
<dbReference type="GO" id="GO:0003725">
    <property type="term" value="F:double-stranded RNA binding"/>
    <property type="evidence" value="ECO:0007669"/>
    <property type="project" value="UniProtKB-UniRule"/>
</dbReference>
<evidence type="ECO:0000256" key="6">
    <source>
        <dbReference type="ARBA" id="ARBA00022679"/>
    </source>
</evidence>
<dbReference type="Pfam" id="PF01300">
    <property type="entry name" value="Sua5_yciO_yrdC"/>
    <property type="match status" value="1"/>
</dbReference>
<evidence type="ECO:0000256" key="10">
    <source>
        <dbReference type="ARBA" id="ARBA00022840"/>
    </source>
</evidence>
<feature type="binding site" evidence="14">
    <location>
        <position position="192"/>
    </location>
    <ligand>
        <name>ATP</name>
        <dbReference type="ChEBI" id="CHEBI:30616"/>
    </ligand>
</feature>
<dbReference type="Pfam" id="PF03481">
    <property type="entry name" value="Sua5_C"/>
    <property type="match status" value="1"/>
</dbReference>
<dbReference type="InterPro" id="IPR038385">
    <property type="entry name" value="Sua5/YwlC_C"/>
</dbReference>
<protein>
    <recommendedName>
        <fullName evidence="4 13">Threonylcarbamoyl-AMP synthase</fullName>
        <shortName evidence="13">TC-AMP synthase</shortName>
        <ecNumber evidence="3 13">2.7.7.87</ecNumber>
    </recommendedName>
    <alternativeName>
        <fullName evidence="11 13">L-threonylcarbamoyladenylate synthase</fullName>
    </alternativeName>
</protein>
<keyword evidence="8 13" id="KW-0548">Nucleotidyltransferase</keyword>
<evidence type="ECO:0000313" key="17">
    <source>
        <dbReference type="Proteomes" id="UP000287447"/>
    </source>
</evidence>
<dbReference type="InterPro" id="IPR017945">
    <property type="entry name" value="DHBP_synth_RibB-like_a/b_dom"/>
</dbReference>
<evidence type="ECO:0000256" key="11">
    <source>
        <dbReference type="ARBA" id="ARBA00029774"/>
    </source>
</evidence>
<comment type="caution">
    <text evidence="16">The sequence shown here is derived from an EMBL/GenBank/DDBJ whole genome shotgun (WGS) entry which is preliminary data.</text>
</comment>
<evidence type="ECO:0000256" key="5">
    <source>
        <dbReference type="ARBA" id="ARBA00022490"/>
    </source>
</evidence>
<name>A0A437QIB1_9PROT</name>
<keyword evidence="7 13" id="KW-0819">tRNA processing</keyword>
<dbReference type="GO" id="GO:0061710">
    <property type="term" value="F:L-threonylcarbamoyladenylate synthase"/>
    <property type="evidence" value="ECO:0007669"/>
    <property type="project" value="UniProtKB-EC"/>
</dbReference>
<feature type="binding site" evidence="14">
    <location>
        <position position="237"/>
    </location>
    <ligand>
        <name>ATP</name>
        <dbReference type="ChEBI" id="CHEBI:30616"/>
    </ligand>
</feature>
<feature type="binding site" evidence="14">
    <location>
        <position position="140"/>
    </location>
    <ligand>
        <name>ATP</name>
        <dbReference type="ChEBI" id="CHEBI:30616"/>
    </ligand>
</feature>
<dbReference type="Gene3D" id="3.40.50.11030">
    <property type="entry name" value="Threonylcarbamoyl-AMP synthase, C-terminal domain"/>
    <property type="match status" value="1"/>
</dbReference>
<keyword evidence="10 13" id="KW-0067">ATP-binding</keyword>
<evidence type="ECO:0000259" key="15">
    <source>
        <dbReference type="PROSITE" id="PS51163"/>
    </source>
</evidence>
<dbReference type="PIRSF" id="PIRSF004930">
    <property type="entry name" value="Tln_factor_SUA5"/>
    <property type="match status" value="1"/>
</dbReference>
<dbReference type="EMBL" id="SADE01000004">
    <property type="protein sequence ID" value="RVU34293.1"/>
    <property type="molecule type" value="Genomic_DNA"/>
</dbReference>
<dbReference type="GO" id="GO:0006450">
    <property type="term" value="P:regulation of translational fidelity"/>
    <property type="evidence" value="ECO:0007669"/>
    <property type="project" value="TreeGrafter"/>
</dbReference>
<feature type="binding site" evidence="14">
    <location>
        <position position="58"/>
    </location>
    <ligand>
        <name>ATP</name>
        <dbReference type="ChEBI" id="CHEBI:30616"/>
    </ligand>
</feature>
<keyword evidence="6 13" id="KW-0808">Transferase</keyword>
<comment type="catalytic activity">
    <reaction evidence="12 13">
        <text>L-threonine + hydrogencarbonate + ATP = L-threonylcarbamoyladenylate + diphosphate + H2O</text>
        <dbReference type="Rhea" id="RHEA:36407"/>
        <dbReference type="ChEBI" id="CHEBI:15377"/>
        <dbReference type="ChEBI" id="CHEBI:17544"/>
        <dbReference type="ChEBI" id="CHEBI:30616"/>
        <dbReference type="ChEBI" id="CHEBI:33019"/>
        <dbReference type="ChEBI" id="CHEBI:57926"/>
        <dbReference type="ChEBI" id="CHEBI:73682"/>
        <dbReference type="EC" id="2.7.7.87"/>
    </reaction>
</comment>
<dbReference type="AlphaFoldDB" id="A0A437QIB1"/>
<accession>A0A437QIB1</accession>
<evidence type="ECO:0000256" key="1">
    <source>
        <dbReference type="ARBA" id="ARBA00004496"/>
    </source>
</evidence>
<evidence type="ECO:0000256" key="8">
    <source>
        <dbReference type="ARBA" id="ARBA00022695"/>
    </source>
</evidence>
<evidence type="ECO:0000256" key="14">
    <source>
        <dbReference type="PIRSR" id="PIRSR004930-1"/>
    </source>
</evidence>
<reference evidence="17" key="1">
    <citation type="submission" date="2019-01" db="EMBL/GenBank/DDBJ databases">
        <title>Gri0909 isolated from a small marine red alga.</title>
        <authorList>
            <person name="Kim J."/>
            <person name="Jeong S.E."/>
            <person name="Jeon C.O."/>
        </authorList>
    </citation>
    <scope>NUCLEOTIDE SEQUENCE [LARGE SCALE GENOMIC DNA]</scope>
    <source>
        <strain evidence="17">Gri0909</strain>
    </source>
</reference>
<evidence type="ECO:0000256" key="3">
    <source>
        <dbReference type="ARBA" id="ARBA00012584"/>
    </source>
</evidence>
<organism evidence="16 17">
    <name type="scientific">Hwanghaeella grinnelliae</name>
    <dbReference type="NCBI Taxonomy" id="2500179"/>
    <lineage>
        <taxon>Bacteria</taxon>
        <taxon>Pseudomonadati</taxon>
        <taxon>Pseudomonadota</taxon>
        <taxon>Alphaproteobacteria</taxon>
        <taxon>Rhodospirillales</taxon>
        <taxon>Rhodospirillaceae</taxon>
        <taxon>Hwanghaeella</taxon>
    </lineage>
</organism>
<dbReference type="InterPro" id="IPR006070">
    <property type="entry name" value="Sua5-like_dom"/>
</dbReference>
<dbReference type="PROSITE" id="PS51163">
    <property type="entry name" value="YRDC"/>
    <property type="match status" value="1"/>
</dbReference>
<sequence length="324" mass="33644">MPTILPLDSAGLDEAARLIRAGGLVAFPTETVYGLGADATNDTAVARIFEAKQRPNFNPLIVHTASTSEVWKYAADSRRAHALADAFWPGALTMVLPRRSNTKLSLLVSAGLPSVAIRVPAHGGARDLLRLSGRPIAAPSANRSGRISPTTAEHVAESLGDAVDLILDGGPCRIGVESTIIDVTGEHVVQLRPGGVPLEALEEAVGQSIEAADHAFSEEPGGDTPAPISPGLLSSHYAPRASVRLNAEKAQAGEVYLGFGPEEAGGDVNLSPTGDLREAAANLFAMLHRLDATGADAIAVAPIPETGLGRAINDRLRRAAAPRD</sequence>
<dbReference type="RefSeq" id="WP_127768323.1">
    <property type="nucleotide sequence ID" value="NZ_SADE01000004.1"/>
</dbReference>
<dbReference type="EC" id="2.7.7.87" evidence="3 13"/>
<feature type="binding site" evidence="14">
    <location>
        <position position="31"/>
    </location>
    <ligand>
        <name>L-threonine</name>
        <dbReference type="ChEBI" id="CHEBI:57926"/>
    </ligand>
</feature>
<dbReference type="NCBIfam" id="TIGR00057">
    <property type="entry name" value="L-threonylcarbamoyladenylate synthase"/>
    <property type="match status" value="1"/>
</dbReference>
<keyword evidence="9 13" id="KW-0547">Nucleotide-binding</keyword>
<evidence type="ECO:0000256" key="7">
    <source>
        <dbReference type="ARBA" id="ARBA00022694"/>
    </source>
</evidence>
<feature type="domain" description="YrdC-like" evidence="15">
    <location>
        <begin position="9"/>
        <end position="196"/>
    </location>
</feature>
<dbReference type="OrthoDB" id="9814580at2"/>
<dbReference type="FunFam" id="3.90.870.10:FF:000009">
    <property type="entry name" value="Threonylcarbamoyl-AMP synthase, putative"/>
    <property type="match status" value="1"/>
</dbReference>
<dbReference type="Proteomes" id="UP000287447">
    <property type="component" value="Unassembled WGS sequence"/>
</dbReference>
<feature type="binding site" evidence="14">
    <location>
        <position position="118"/>
    </location>
    <ligand>
        <name>ATP</name>
        <dbReference type="ChEBI" id="CHEBI:30616"/>
    </ligand>
</feature>
<proteinExistence type="inferred from homology"/>
<dbReference type="GO" id="GO:0005737">
    <property type="term" value="C:cytoplasm"/>
    <property type="evidence" value="ECO:0007669"/>
    <property type="project" value="UniProtKB-SubCell"/>
</dbReference>
<feature type="binding site" evidence="14">
    <location>
        <position position="63"/>
    </location>
    <ligand>
        <name>ATP</name>
        <dbReference type="ChEBI" id="CHEBI:30616"/>
    </ligand>
</feature>
<dbReference type="GO" id="GO:0005524">
    <property type="term" value="F:ATP binding"/>
    <property type="evidence" value="ECO:0007669"/>
    <property type="project" value="UniProtKB-UniRule"/>
</dbReference>
<comment type="subcellular location">
    <subcellularLocation>
        <location evidence="1 13">Cytoplasm</location>
    </subcellularLocation>
</comment>
<comment type="similarity">
    <text evidence="2 13">Belongs to the SUA5 family.</text>
</comment>
<keyword evidence="5 13" id="KW-0963">Cytoplasm</keyword>